<name>A0A1H3KRF8_9RHOB</name>
<protein>
    <submittedName>
        <fullName evidence="2">Uncharacterized protein</fullName>
    </submittedName>
</protein>
<evidence type="ECO:0000256" key="1">
    <source>
        <dbReference type="SAM" id="Phobius"/>
    </source>
</evidence>
<sequence>MIRLTRKAKLRPELQRELTLLRASIASLRRSVGRTPQLRPVEIPKEGSRPMPHGWWIVPGTLVSLLLWVALFKLVGVL</sequence>
<evidence type="ECO:0000313" key="2">
    <source>
        <dbReference type="EMBL" id="SDY54701.1"/>
    </source>
</evidence>
<keyword evidence="1" id="KW-0812">Transmembrane</keyword>
<dbReference type="AlphaFoldDB" id="A0A1H3KRF8"/>
<organism evidence="2 3">
    <name type="scientific">Citreimonas salinaria</name>
    <dbReference type="NCBI Taxonomy" id="321339"/>
    <lineage>
        <taxon>Bacteria</taxon>
        <taxon>Pseudomonadati</taxon>
        <taxon>Pseudomonadota</taxon>
        <taxon>Alphaproteobacteria</taxon>
        <taxon>Rhodobacterales</taxon>
        <taxon>Roseobacteraceae</taxon>
        <taxon>Citreimonas</taxon>
    </lineage>
</organism>
<keyword evidence="1" id="KW-0472">Membrane</keyword>
<dbReference type="Proteomes" id="UP000199286">
    <property type="component" value="Unassembled WGS sequence"/>
</dbReference>
<feature type="transmembrane region" description="Helical" evidence="1">
    <location>
        <begin position="55"/>
        <end position="75"/>
    </location>
</feature>
<gene>
    <name evidence="2" type="ORF">SAMN05444340_11062</name>
</gene>
<accession>A0A1H3KRF8</accession>
<proteinExistence type="predicted"/>
<reference evidence="2 3" key="1">
    <citation type="submission" date="2016-10" db="EMBL/GenBank/DDBJ databases">
        <authorList>
            <person name="de Groot N.N."/>
        </authorList>
    </citation>
    <scope>NUCLEOTIDE SEQUENCE [LARGE SCALE GENOMIC DNA]</scope>
    <source>
        <strain evidence="2 3">DSM 26880</strain>
    </source>
</reference>
<dbReference type="RefSeq" id="WP_143042263.1">
    <property type="nucleotide sequence ID" value="NZ_FNPF01000010.1"/>
</dbReference>
<dbReference type="EMBL" id="FNPF01000010">
    <property type="protein sequence ID" value="SDY54701.1"/>
    <property type="molecule type" value="Genomic_DNA"/>
</dbReference>
<dbReference type="STRING" id="321339.SAMN05444340_11062"/>
<keyword evidence="1" id="KW-1133">Transmembrane helix</keyword>
<evidence type="ECO:0000313" key="3">
    <source>
        <dbReference type="Proteomes" id="UP000199286"/>
    </source>
</evidence>
<keyword evidence="3" id="KW-1185">Reference proteome</keyword>